<organism evidence="1 2">
    <name type="scientific">Kribbella yunnanensis</name>
    <dbReference type="NCBI Taxonomy" id="190194"/>
    <lineage>
        <taxon>Bacteria</taxon>
        <taxon>Bacillati</taxon>
        <taxon>Actinomycetota</taxon>
        <taxon>Actinomycetes</taxon>
        <taxon>Propionibacteriales</taxon>
        <taxon>Kribbellaceae</taxon>
        <taxon>Kribbella</taxon>
    </lineage>
</organism>
<accession>A0ABN2JB47</accession>
<evidence type="ECO:0000313" key="2">
    <source>
        <dbReference type="Proteomes" id="UP001500280"/>
    </source>
</evidence>
<dbReference type="RefSeq" id="WP_344165830.1">
    <property type="nucleotide sequence ID" value="NZ_BAAANF010000040.1"/>
</dbReference>
<keyword evidence="2" id="KW-1185">Reference proteome</keyword>
<reference evidence="1 2" key="1">
    <citation type="journal article" date="2019" name="Int. J. Syst. Evol. Microbiol.">
        <title>The Global Catalogue of Microorganisms (GCM) 10K type strain sequencing project: providing services to taxonomists for standard genome sequencing and annotation.</title>
        <authorList>
            <consortium name="The Broad Institute Genomics Platform"/>
            <consortium name="The Broad Institute Genome Sequencing Center for Infectious Disease"/>
            <person name="Wu L."/>
            <person name="Ma J."/>
        </authorList>
    </citation>
    <scope>NUCLEOTIDE SEQUENCE [LARGE SCALE GENOMIC DNA]</scope>
    <source>
        <strain evidence="1 2">JCM 14307</strain>
    </source>
</reference>
<protein>
    <submittedName>
        <fullName evidence="1">Uncharacterized protein</fullName>
    </submittedName>
</protein>
<sequence length="76" mass="8784">MTQMQYANEQDRYDAIRASAVAKLQPRRADLAVLEGEALVRKLTEEALAEYYTDQIAANYAWDYVEREVRRAVDEA</sequence>
<dbReference type="Proteomes" id="UP001500280">
    <property type="component" value="Unassembled WGS sequence"/>
</dbReference>
<name>A0ABN2JB47_9ACTN</name>
<comment type="caution">
    <text evidence="1">The sequence shown here is derived from an EMBL/GenBank/DDBJ whole genome shotgun (WGS) entry which is preliminary data.</text>
</comment>
<dbReference type="EMBL" id="BAAANF010000040">
    <property type="protein sequence ID" value="GAA1721688.1"/>
    <property type="molecule type" value="Genomic_DNA"/>
</dbReference>
<proteinExistence type="predicted"/>
<evidence type="ECO:0000313" key="1">
    <source>
        <dbReference type="EMBL" id="GAA1721688.1"/>
    </source>
</evidence>
<gene>
    <name evidence="1" type="ORF">GCM10009745_83320</name>
</gene>